<dbReference type="InterPro" id="IPR051135">
    <property type="entry name" value="Gal/GlcNAc/GalNAc_ST"/>
</dbReference>
<name>A0AAV2Q6Y2_MEGNR</name>
<evidence type="ECO:0000313" key="1">
    <source>
        <dbReference type="EMBL" id="CAL4071379.1"/>
    </source>
</evidence>
<dbReference type="GO" id="GO:0001517">
    <property type="term" value="F:N-acetylglucosamine 6-O-sulfotransferase activity"/>
    <property type="evidence" value="ECO:0007669"/>
    <property type="project" value="TreeGrafter"/>
</dbReference>
<dbReference type="Proteomes" id="UP001497623">
    <property type="component" value="Unassembled WGS sequence"/>
</dbReference>
<dbReference type="Gene3D" id="3.40.50.300">
    <property type="entry name" value="P-loop containing nucleotide triphosphate hydrolases"/>
    <property type="match status" value="1"/>
</dbReference>
<comment type="caution">
    <text evidence="1">The sequence shown here is derived from an EMBL/GenBank/DDBJ whole genome shotgun (WGS) entry which is preliminary data.</text>
</comment>
<reference evidence="1 2" key="1">
    <citation type="submission" date="2024-05" db="EMBL/GenBank/DDBJ databases">
        <authorList>
            <person name="Wallberg A."/>
        </authorList>
    </citation>
    <scope>NUCLEOTIDE SEQUENCE [LARGE SCALE GENOMIC DNA]</scope>
</reference>
<dbReference type="Pfam" id="PF13469">
    <property type="entry name" value="Sulfotransfer_3"/>
    <property type="match status" value="1"/>
</dbReference>
<dbReference type="EMBL" id="CAXKWB010003984">
    <property type="protein sequence ID" value="CAL4071379.1"/>
    <property type="molecule type" value="Genomic_DNA"/>
</dbReference>
<dbReference type="InterPro" id="IPR027417">
    <property type="entry name" value="P-loop_NTPase"/>
</dbReference>
<accession>A0AAV2Q6Y2</accession>
<gene>
    <name evidence="1" type="ORF">MNOR_LOCUS8521</name>
</gene>
<dbReference type="AlphaFoldDB" id="A0AAV2Q6Y2"/>
<protein>
    <recommendedName>
        <fullName evidence="3">Sulfotransferase</fullName>
    </recommendedName>
</protein>
<dbReference type="SUPFAM" id="SSF52540">
    <property type="entry name" value="P-loop containing nucleoside triphosphate hydrolases"/>
    <property type="match status" value="1"/>
</dbReference>
<proteinExistence type="predicted"/>
<organism evidence="1 2">
    <name type="scientific">Meganyctiphanes norvegica</name>
    <name type="common">Northern krill</name>
    <name type="synonym">Thysanopoda norvegica</name>
    <dbReference type="NCBI Taxonomy" id="48144"/>
    <lineage>
        <taxon>Eukaryota</taxon>
        <taxon>Metazoa</taxon>
        <taxon>Ecdysozoa</taxon>
        <taxon>Arthropoda</taxon>
        <taxon>Crustacea</taxon>
        <taxon>Multicrustacea</taxon>
        <taxon>Malacostraca</taxon>
        <taxon>Eumalacostraca</taxon>
        <taxon>Eucarida</taxon>
        <taxon>Euphausiacea</taxon>
        <taxon>Euphausiidae</taxon>
        <taxon>Meganyctiphanes</taxon>
    </lineage>
</organism>
<dbReference type="GO" id="GO:0006790">
    <property type="term" value="P:sulfur compound metabolic process"/>
    <property type="evidence" value="ECO:0007669"/>
    <property type="project" value="TreeGrafter"/>
</dbReference>
<dbReference type="PANTHER" id="PTHR10704:SF44">
    <property type="entry name" value="LD35051P-RELATED"/>
    <property type="match status" value="1"/>
</dbReference>
<feature type="non-terminal residue" evidence="1">
    <location>
        <position position="254"/>
    </location>
</feature>
<evidence type="ECO:0000313" key="2">
    <source>
        <dbReference type="Proteomes" id="UP001497623"/>
    </source>
</evidence>
<evidence type="ECO:0008006" key="3">
    <source>
        <dbReference type="Google" id="ProtNLM"/>
    </source>
</evidence>
<dbReference type="GO" id="GO:0006044">
    <property type="term" value="P:N-acetylglucosamine metabolic process"/>
    <property type="evidence" value="ECO:0007669"/>
    <property type="project" value="TreeGrafter"/>
</dbReference>
<sequence length="254" mass="29888">MKRKFMLAKQRIERTIVIFGICLLVSNYGTQTREATKPKSQKKHVIIWTDARTGSTFLADLLSRIKSTYYISEPINTLVGLFPNSSLGKIGKLTEFLKRIILCEFSKPKWYWEKYRRERQYENVPLRDLYRDKSLDPLWSTSSSEEMICKASDVVLTKQIVVPIKQSLLILKDTSLNPYILHLVRDPRSVLSSRQNMEERGVKIHPNLLNTTLMCKNMKENLHQVEIIKEQFPKRYFLVRYEDLTRDTEVTILK</sequence>
<keyword evidence="2" id="KW-1185">Reference proteome</keyword>
<dbReference type="PANTHER" id="PTHR10704">
    <property type="entry name" value="CARBOHYDRATE SULFOTRANSFERASE"/>
    <property type="match status" value="1"/>
</dbReference>